<accession>A0A219B7B2</accession>
<proteinExistence type="predicted"/>
<dbReference type="OrthoDB" id="7367020at2"/>
<evidence type="ECO:0000313" key="2">
    <source>
        <dbReference type="EMBL" id="OWV34255.1"/>
    </source>
</evidence>
<dbReference type="RefSeq" id="WP_088712957.1">
    <property type="nucleotide sequence ID" value="NZ_NFZT01000001.1"/>
</dbReference>
<feature type="coiled-coil region" evidence="1">
    <location>
        <begin position="187"/>
        <end position="214"/>
    </location>
</feature>
<dbReference type="EMBL" id="NFZT01000001">
    <property type="protein sequence ID" value="OWV34255.1"/>
    <property type="molecule type" value="Genomic_DNA"/>
</dbReference>
<gene>
    <name evidence="2" type="ORF">B5C34_12830</name>
</gene>
<organism evidence="2 3">
    <name type="scientific">Pacificimonas flava</name>
    <dbReference type="NCBI Taxonomy" id="1234595"/>
    <lineage>
        <taxon>Bacteria</taxon>
        <taxon>Pseudomonadati</taxon>
        <taxon>Pseudomonadota</taxon>
        <taxon>Alphaproteobacteria</taxon>
        <taxon>Sphingomonadales</taxon>
        <taxon>Sphingosinicellaceae</taxon>
        <taxon>Pacificimonas</taxon>
    </lineage>
</organism>
<dbReference type="Proteomes" id="UP000198462">
    <property type="component" value="Unassembled WGS sequence"/>
</dbReference>
<sequence>MRRFPLVAVVLATLILSGCARWNSIHRTSPGYQHDSDVRVITVDAKQRHLIMTTPPDSESGAEIRICAEAAPDVFSALAGSGGLKMDVSAASTGELGAAASETAATIQRSQSINLIRESLYRTCERYASGAMGKAQFIVQASRDQRNLVSILAIEQLTGAIRPPATIISGPATQASAISGRKAAELVEDYKERRDAAKASADAAKTELEKAKKEGGVCAEGNGKNPEDCQTLTSKAEAATEDLETAQKGLDDAMAIARALTDSASGATEAGTNSTGGITAADLRSADIAKVAEAVVNIHKTATINEPLMFCLAVLTGDEEIQVSQIAKTRGSEEKIVDACLQVLQDSASAANNFFVQQFSYDPGQGPWRAILENYTAETVPDTELTRRSRLLLAAMQAAGLGQTRGDLLGILAQGTDDHRRRLVEAAIARETNEAALKILKGQ</sequence>
<evidence type="ECO:0000313" key="3">
    <source>
        <dbReference type="Proteomes" id="UP000198462"/>
    </source>
</evidence>
<protein>
    <submittedName>
        <fullName evidence="2">Uncharacterized protein</fullName>
    </submittedName>
</protein>
<comment type="caution">
    <text evidence="2">The sequence shown here is derived from an EMBL/GenBank/DDBJ whole genome shotgun (WGS) entry which is preliminary data.</text>
</comment>
<keyword evidence="1" id="KW-0175">Coiled coil</keyword>
<evidence type="ECO:0000256" key="1">
    <source>
        <dbReference type="SAM" id="Coils"/>
    </source>
</evidence>
<reference evidence="3" key="1">
    <citation type="submission" date="2017-05" db="EMBL/GenBank/DDBJ databases">
        <authorList>
            <person name="Lin X."/>
        </authorList>
    </citation>
    <scope>NUCLEOTIDE SEQUENCE [LARGE SCALE GENOMIC DNA]</scope>
    <source>
        <strain evidence="3">JLT2012</strain>
    </source>
</reference>
<dbReference type="PROSITE" id="PS51257">
    <property type="entry name" value="PROKAR_LIPOPROTEIN"/>
    <property type="match status" value="1"/>
</dbReference>
<keyword evidence="3" id="KW-1185">Reference proteome</keyword>
<dbReference type="AlphaFoldDB" id="A0A219B7B2"/>
<name>A0A219B7B2_9SPHN</name>